<accession>A0A482WGB9</accession>
<dbReference type="Gene3D" id="3.40.395.10">
    <property type="entry name" value="Adenoviral Proteinase, Chain A"/>
    <property type="match status" value="1"/>
</dbReference>
<protein>
    <recommendedName>
        <fullName evidence="6">Ubiquitin-like protease family profile domain-containing protein</fullName>
    </recommendedName>
</protein>
<dbReference type="InParanoid" id="A0A482WGB9"/>
<evidence type="ECO:0000256" key="1">
    <source>
        <dbReference type="ARBA" id="ARBA00005234"/>
    </source>
</evidence>
<dbReference type="InterPro" id="IPR003653">
    <property type="entry name" value="Peptidase_C48_C"/>
</dbReference>
<dbReference type="InterPro" id="IPR038765">
    <property type="entry name" value="Papain-like_cys_pep_sf"/>
</dbReference>
<feature type="coiled-coil region" evidence="5">
    <location>
        <begin position="259"/>
        <end position="293"/>
    </location>
</feature>
<dbReference type="Pfam" id="PF02902">
    <property type="entry name" value="Peptidase_C48"/>
    <property type="match status" value="1"/>
</dbReference>
<evidence type="ECO:0000256" key="2">
    <source>
        <dbReference type="ARBA" id="ARBA00022670"/>
    </source>
</evidence>
<dbReference type="Proteomes" id="UP000291343">
    <property type="component" value="Unassembled WGS sequence"/>
</dbReference>
<dbReference type="PANTHER" id="PTHR46468">
    <property type="entry name" value="SENTRIN-SPECIFIC PROTEASE 8"/>
    <property type="match status" value="1"/>
</dbReference>
<dbReference type="GO" id="GO:0008234">
    <property type="term" value="F:cysteine-type peptidase activity"/>
    <property type="evidence" value="ECO:0007669"/>
    <property type="project" value="UniProtKB-KW"/>
</dbReference>
<dbReference type="GO" id="GO:0019784">
    <property type="term" value="F:deNEDDylase activity"/>
    <property type="evidence" value="ECO:0007669"/>
    <property type="project" value="InterPro"/>
</dbReference>
<evidence type="ECO:0000313" key="7">
    <source>
        <dbReference type="EMBL" id="RZF32579.1"/>
    </source>
</evidence>
<name>A0A482WGB9_LAOST</name>
<proteinExistence type="inferred from homology"/>
<gene>
    <name evidence="7" type="ORF">LSTR_LSTR015636</name>
</gene>
<dbReference type="EMBL" id="QKKF02036500">
    <property type="protein sequence ID" value="RZF32579.1"/>
    <property type="molecule type" value="Genomic_DNA"/>
</dbReference>
<feature type="domain" description="Ubiquitin-like protease family profile" evidence="6">
    <location>
        <begin position="1"/>
        <end position="216"/>
    </location>
</feature>
<dbReference type="GO" id="GO:0006508">
    <property type="term" value="P:proteolysis"/>
    <property type="evidence" value="ECO:0007669"/>
    <property type="project" value="UniProtKB-KW"/>
</dbReference>
<keyword evidence="4" id="KW-0788">Thiol protease</keyword>
<reference evidence="7 8" key="1">
    <citation type="journal article" date="2017" name="Gigascience">
        <title>Genome sequence of the small brown planthopper, Laodelphax striatellus.</title>
        <authorList>
            <person name="Zhu J."/>
            <person name="Jiang F."/>
            <person name="Wang X."/>
            <person name="Yang P."/>
            <person name="Bao Y."/>
            <person name="Zhao W."/>
            <person name="Wang W."/>
            <person name="Lu H."/>
            <person name="Wang Q."/>
            <person name="Cui N."/>
            <person name="Li J."/>
            <person name="Chen X."/>
            <person name="Luo L."/>
            <person name="Yu J."/>
            <person name="Kang L."/>
            <person name="Cui F."/>
        </authorList>
    </citation>
    <scope>NUCLEOTIDE SEQUENCE [LARGE SCALE GENOMIC DNA]</scope>
    <source>
        <strain evidence="7">Lst14</strain>
    </source>
</reference>
<evidence type="ECO:0000256" key="5">
    <source>
        <dbReference type="SAM" id="Coils"/>
    </source>
</evidence>
<keyword evidence="3" id="KW-0378">Hydrolase</keyword>
<dbReference type="InterPro" id="IPR044613">
    <property type="entry name" value="Nep1/2-like"/>
</dbReference>
<dbReference type="PANTHER" id="PTHR46468:SF1">
    <property type="entry name" value="SENTRIN-SPECIFIC PROTEASE 8"/>
    <property type="match status" value="1"/>
</dbReference>
<dbReference type="OrthoDB" id="5084510at2759"/>
<evidence type="ECO:0000313" key="8">
    <source>
        <dbReference type="Proteomes" id="UP000291343"/>
    </source>
</evidence>
<dbReference type="InterPro" id="IPR036514">
    <property type="entry name" value="SGNH_hydro_sf"/>
</dbReference>
<evidence type="ECO:0000256" key="4">
    <source>
        <dbReference type="ARBA" id="ARBA00022807"/>
    </source>
</evidence>
<dbReference type="SUPFAM" id="SSF52266">
    <property type="entry name" value="SGNH hydrolase"/>
    <property type="match status" value="1"/>
</dbReference>
<comment type="similarity">
    <text evidence="1">Belongs to the peptidase C48 family.</text>
</comment>
<dbReference type="SMR" id="A0A482WGB9"/>
<comment type="caution">
    <text evidence="7">The sequence shown here is derived from an EMBL/GenBank/DDBJ whole genome shotgun (WGS) entry which is preliminary data.</text>
</comment>
<organism evidence="7 8">
    <name type="scientific">Laodelphax striatellus</name>
    <name type="common">Small brown planthopper</name>
    <name type="synonym">Delphax striatella</name>
    <dbReference type="NCBI Taxonomy" id="195883"/>
    <lineage>
        <taxon>Eukaryota</taxon>
        <taxon>Metazoa</taxon>
        <taxon>Ecdysozoa</taxon>
        <taxon>Arthropoda</taxon>
        <taxon>Hexapoda</taxon>
        <taxon>Insecta</taxon>
        <taxon>Pterygota</taxon>
        <taxon>Neoptera</taxon>
        <taxon>Paraneoptera</taxon>
        <taxon>Hemiptera</taxon>
        <taxon>Auchenorrhyncha</taxon>
        <taxon>Fulgoroidea</taxon>
        <taxon>Delphacidae</taxon>
        <taxon>Criomorphinae</taxon>
        <taxon>Laodelphax</taxon>
    </lineage>
</organism>
<dbReference type="PROSITE" id="PS50600">
    <property type="entry name" value="ULP_PROTEASE"/>
    <property type="match status" value="1"/>
</dbReference>
<evidence type="ECO:0000256" key="3">
    <source>
        <dbReference type="ARBA" id="ARBA00022801"/>
    </source>
</evidence>
<dbReference type="AlphaFoldDB" id="A0A482WGB9"/>
<dbReference type="STRING" id="195883.A0A482WGB9"/>
<evidence type="ECO:0000259" key="6">
    <source>
        <dbReference type="PROSITE" id="PS50600"/>
    </source>
</evidence>
<dbReference type="SUPFAM" id="SSF54001">
    <property type="entry name" value="Cysteine proteinases"/>
    <property type="match status" value="1"/>
</dbReference>
<keyword evidence="8" id="KW-1185">Reference proteome</keyword>
<keyword evidence="2" id="KW-0645">Protease</keyword>
<dbReference type="GO" id="GO:0000338">
    <property type="term" value="P:protein deneddylation"/>
    <property type="evidence" value="ECO:0007669"/>
    <property type="project" value="TreeGrafter"/>
</dbReference>
<keyword evidence="5" id="KW-0175">Coiled coil</keyword>
<dbReference type="Gene3D" id="3.40.50.1110">
    <property type="entry name" value="SGNH hydrolase"/>
    <property type="match status" value="1"/>
</dbReference>
<sequence>MIDYVKKLLLENSQLKRDNERLRTQWEAAIDRSIDNDRIIMNLTEKQTEKQVVNSATQTECEEPLPKKGRETWLNDAEIWNELKDLQESNDILFLHPSVCIQIMHDDDVSSEYESLNLLSYKMILAPISDCKLDPSINGNTEGTHWSLIAINPNDKAFLHFDSIPDYNNYPANVFYNKMSKVMNIVGTSTFKQAQCRRQEDSYSCGWEVIRNAKLLVDKVRNNPKSPSSKKWLNLQMNFRRNSDLEKINYDNNDFSNMSNSLQVKISQQQQQIQKLIKEISKLKRRIIDLCSDTYLKSNNDYKVELNTRHNTDRRNVLILADSHGRNLSCQLKNYLRGDHACCGFIYPGASLSHIANKYRHDYVLYPSHITSLVVLGGTNNFTKTSTVTDIELYILSLKNFISRHKDIEIILSTIPYRYDLRESSTENTLIREANIQISKLCRTESIKLIDLWTLPRRFHTNHGLHFNKIGKSHIVREIRAFLRADCLTINERNIEVQTLNLNSSDPIDSVKVSDLSTQKKQSLTNYNSSEIINQGSSSREDINNDFPSVDNNSSLVTNNCQVTCAISSHTTSLNSLVLERELIT</sequence>